<accession>A0A9P1GQS4</accession>
<dbReference type="EMBL" id="CAMXCT010006733">
    <property type="protein sequence ID" value="CAI4019145.1"/>
    <property type="molecule type" value="Genomic_DNA"/>
</dbReference>
<comment type="caution">
    <text evidence="3">The sequence shown here is derived from an EMBL/GenBank/DDBJ whole genome shotgun (WGS) entry which is preliminary data.</text>
</comment>
<evidence type="ECO:0000313" key="4">
    <source>
        <dbReference type="EMBL" id="CAL1172520.1"/>
    </source>
</evidence>
<organism evidence="3">
    <name type="scientific">Cladocopium goreaui</name>
    <dbReference type="NCBI Taxonomy" id="2562237"/>
    <lineage>
        <taxon>Eukaryota</taxon>
        <taxon>Sar</taxon>
        <taxon>Alveolata</taxon>
        <taxon>Dinophyceae</taxon>
        <taxon>Suessiales</taxon>
        <taxon>Symbiodiniaceae</taxon>
        <taxon>Cladocopium</taxon>
    </lineage>
</organism>
<dbReference type="EMBL" id="CAMXCT020006733">
    <property type="protein sequence ID" value="CAL1172520.1"/>
    <property type="molecule type" value="Genomic_DNA"/>
</dbReference>
<dbReference type="OrthoDB" id="440426at2759"/>
<keyword evidence="1" id="KW-0175">Coiled coil</keyword>
<name>A0A9P1GQS4_9DINO</name>
<gene>
    <name evidence="3" type="ORF">C1SCF055_LOCUS43664</name>
</gene>
<proteinExistence type="predicted"/>
<sequence length="723" mass="79815">MEGLQQLLESPDSLIFAPLLEVSPLVQGYISMSSQLQACPQEDLLKLGQLLVARFFNECLQLQRALMDLQSSMPSIEPQRAEEEGQIALRAQVPLDVTLQQGCSHCAESTQRLRRMEEELREMQERAAIGRSNVTPREVLQVPVDPSSSLGEAPLLLQKKAAVVVQSAWRRRAAQLRFEDHLLSLVFPGTAARPSAPPATISAVRLVQALLRRVWRSLRRRGLDFELAYRCADEGYQLRAGENNETNTISATKTAMCVGHFLHFLCQQQGLAPAELSALLRLFKRRDRGNRILESDKRNAQEAPQLREAWHWQMPYSFAVELQQSMGFVASRGGTAHVAPLLAVRDALAGQMWRFQWSDAAMQPTWRRIAKDAQLLQLTEECQKLKEAMGKEALKGEIEVQLADAEAELRELMKPGASPVVSCTAWAARLHDLPLAPVTLYAAARVCNVNAEQTRTTGLLKDKLWEAQKLPGELVAGFVRFDSALPQTPQMIHLCPSDAPWTLQLQEVTERGMILQLSFSGPQDLDLDLLYTAGSCHGSLSVSTPRTVTVHFVPRLSRPPDTVVLQSFPRGAAKAFGTCRVARCTRRGFAVTFADGATRRYEASATEASLDAQLLQQVAPLPEVSGELQEDMATTEGFIKPTEKLRLLASHSGLRGDSISTLGELVPAGSWSLPEEMSPPTTRSADGRGFPMEYPTLPSPPAAPKERPVIEQPQPPVTKGPTF</sequence>
<evidence type="ECO:0000313" key="5">
    <source>
        <dbReference type="Proteomes" id="UP001152797"/>
    </source>
</evidence>
<feature type="coiled-coil region" evidence="1">
    <location>
        <begin position="106"/>
        <end position="133"/>
    </location>
</feature>
<reference evidence="4" key="2">
    <citation type="submission" date="2024-04" db="EMBL/GenBank/DDBJ databases">
        <authorList>
            <person name="Chen Y."/>
            <person name="Shah S."/>
            <person name="Dougan E. K."/>
            <person name="Thang M."/>
            <person name="Chan C."/>
        </authorList>
    </citation>
    <scope>NUCLEOTIDE SEQUENCE [LARGE SCALE GENOMIC DNA]</scope>
</reference>
<feature type="compositionally biased region" description="Pro residues" evidence="2">
    <location>
        <begin position="713"/>
        <end position="723"/>
    </location>
</feature>
<dbReference type="EMBL" id="CAMXCT030006733">
    <property type="protein sequence ID" value="CAL4806457.1"/>
    <property type="molecule type" value="Genomic_DNA"/>
</dbReference>
<protein>
    <submittedName>
        <fullName evidence="3">Uncharacterized protein</fullName>
    </submittedName>
</protein>
<keyword evidence="5" id="KW-1185">Reference proteome</keyword>
<evidence type="ECO:0000256" key="2">
    <source>
        <dbReference type="SAM" id="MobiDB-lite"/>
    </source>
</evidence>
<dbReference type="AlphaFoldDB" id="A0A9P1GQS4"/>
<feature type="region of interest" description="Disordered" evidence="2">
    <location>
        <begin position="669"/>
        <end position="723"/>
    </location>
</feature>
<dbReference type="Proteomes" id="UP001152797">
    <property type="component" value="Unassembled WGS sequence"/>
</dbReference>
<reference evidence="3" key="1">
    <citation type="submission" date="2022-10" db="EMBL/GenBank/DDBJ databases">
        <authorList>
            <person name="Chen Y."/>
            <person name="Dougan E. K."/>
            <person name="Chan C."/>
            <person name="Rhodes N."/>
            <person name="Thang M."/>
        </authorList>
    </citation>
    <scope>NUCLEOTIDE SEQUENCE</scope>
</reference>
<evidence type="ECO:0000256" key="1">
    <source>
        <dbReference type="SAM" id="Coils"/>
    </source>
</evidence>
<evidence type="ECO:0000313" key="3">
    <source>
        <dbReference type="EMBL" id="CAI4019145.1"/>
    </source>
</evidence>